<feature type="domain" description="DUF4357" evidence="1">
    <location>
        <begin position="231"/>
        <end position="281"/>
    </location>
</feature>
<dbReference type="InterPro" id="IPR025579">
    <property type="entry name" value="DUF4357"/>
</dbReference>
<dbReference type="Proteomes" id="UP000244906">
    <property type="component" value="Unassembled WGS sequence"/>
</dbReference>
<dbReference type="EMBL" id="QDDL01000001">
    <property type="protein sequence ID" value="PVZ71542.1"/>
    <property type="molecule type" value="Genomic_DNA"/>
</dbReference>
<sequence length="294" mass="32788">MPKFGRSIKIFLADGSPAGLRHVEIANWSGQALACPRSRFSELGSWDECRRPGIYFLFENSNGDDNVAYIGESEDVFKRLADHDRKKEFWNEVIIFTSKDESLTKGHIKYLEARLVEISKHADRYELENSNIPTKSSLPRAEAAAMEEFIDNIRIVLGSLSHRILESISSSVTLESASQNDLIMNYEFSFQTNGLIANGRVTDDGFILLSNSQLSRAASTSLSNKNLIIKTQMLDDGMLEDKGGYYLLLKDKLFSSSSSAADLVAGNSRSGPQSWKTTDGELLKTIENRLVNKT</sequence>
<dbReference type="CDD" id="cd10447">
    <property type="entry name" value="GIY-YIG_unchar_2"/>
    <property type="match status" value="1"/>
</dbReference>
<accession>A0A2V1H558</accession>
<protein>
    <submittedName>
        <fullName evidence="2">DUF4357 domain-containing protein</fullName>
    </submittedName>
</protein>
<name>A0A2V1H558_9GAMM</name>
<dbReference type="RefSeq" id="WP_116685132.1">
    <property type="nucleotide sequence ID" value="NZ_CAWNYD010000001.1"/>
</dbReference>
<organism evidence="2 3">
    <name type="scientific">Pelagibaculum spongiae</name>
    <dbReference type="NCBI Taxonomy" id="2080658"/>
    <lineage>
        <taxon>Bacteria</taxon>
        <taxon>Pseudomonadati</taxon>
        <taxon>Pseudomonadota</taxon>
        <taxon>Gammaproteobacteria</taxon>
        <taxon>Oceanospirillales</taxon>
        <taxon>Pelagibaculum</taxon>
    </lineage>
</organism>
<gene>
    <name evidence="2" type="ORF">DC094_00395</name>
</gene>
<evidence type="ECO:0000313" key="3">
    <source>
        <dbReference type="Proteomes" id="UP000244906"/>
    </source>
</evidence>
<evidence type="ECO:0000259" key="1">
    <source>
        <dbReference type="Pfam" id="PF14267"/>
    </source>
</evidence>
<proteinExistence type="predicted"/>
<reference evidence="2 3" key="1">
    <citation type="submission" date="2018-04" db="EMBL/GenBank/DDBJ databases">
        <title>Thalassorhabdus spongiae gen. nov., sp. nov., isolated from a marine sponge in South-West Iceland.</title>
        <authorList>
            <person name="Knobloch S."/>
            <person name="Daussin A."/>
            <person name="Johannsson R."/>
            <person name="Marteinsson V.T."/>
        </authorList>
    </citation>
    <scope>NUCLEOTIDE SEQUENCE [LARGE SCALE GENOMIC DNA]</scope>
    <source>
        <strain evidence="2 3">Hp12</strain>
    </source>
</reference>
<dbReference type="Pfam" id="PF14267">
    <property type="entry name" value="DUF4357"/>
    <property type="match status" value="1"/>
</dbReference>
<dbReference type="AlphaFoldDB" id="A0A2V1H558"/>
<comment type="caution">
    <text evidence="2">The sequence shown here is derived from an EMBL/GenBank/DDBJ whole genome shotgun (WGS) entry which is preliminary data.</text>
</comment>
<keyword evidence="3" id="KW-1185">Reference proteome</keyword>
<evidence type="ECO:0000313" key="2">
    <source>
        <dbReference type="EMBL" id="PVZ71542.1"/>
    </source>
</evidence>
<dbReference type="OrthoDB" id="2656488at2"/>